<keyword evidence="2" id="KW-0597">Phosphoprotein</keyword>
<evidence type="ECO:0000313" key="9">
    <source>
        <dbReference type="Proteomes" id="UP000295680"/>
    </source>
</evidence>
<protein>
    <submittedName>
        <fullName evidence="8">Molecular chaperone DnaK</fullName>
    </submittedName>
</protein>
<evidence type="ECO:0000256" key="1">
    <source>
        <dbReference type="ARBA" id="ARBA00007381"/>
    </source>
</evidence>
<keyword evidence="9" id="KW-1185">Reference proteome</keyword>
<comment type="similarity">
    <text evidence="1 7">Belongs to the heat shock protein 70 family.</text>
</comment>
<accession>A0A4V2S818</accession>
<dbReference type="PROSITE" id="PS00329">
    <property type="entry name" value="HSP70_2"/>
    <property type="match status" value="1"/>
</dbReference>
<evidence type="ECO:0000256" key="5">
    <source>
        <dbReference type="ARBA" id="ARBA00023016"/>
    </source>
</evidence>
<evidence type="ECO:0000256" key="2">
    <source>
        <dbReference type="ARBA" id="ARBA00022553"/>
    </source>
</evidence>
<dbReference type="GO" id="GO:0140662">
    <property type="term" value="F:ATP-dependent protein folding chaperone"/>
    <property type="evidence" value="ECO:0007669"/>
    <property type="project" value="InterPro"/>
</dbReference>
<evidence type="ECO:0000256" key="4">
    <source>
        <dbReference type="ARBA" id="ARBA00022840"/>
    </source>
</evidence>
<evidence type="ECO:0000256" key="7">
    <source>
        <dbReference type="RuleBase" id="RU003322"/>
    </source>
</evidence>
<proteinExistence type="inferred from homology"/>
<gene>
    <name evidence="8" type="ORF">EV192_102307</name>
</gene>
<dbReference type="PRINTS" id="PR00301">
    <property type="entry name" value="HEATSHOCK70"/>
</dbReference>
<dbReference type="PANTHER" id="PTHR19375">
    <property type="entry name" value="HEAT SHOCK PROTEIN 70KDA"/>
    <property type="match status" value="1"/>
</dbReference>
<dbReference type="InterPro" id="IPR029047">
    <property type="entry name" value="HSP70_peptide-bd_sf"/>
</dbReference>
<dbReference type="OrthoDB" id="3891149at2"/>
<keyword evidence="5" id="KW-0346">Stress response</keyword>
<dbReference type="CDD" id="cd24029">
    <property type="entry name" value="ASKHA_NBD_HSP70_DnaK_HscA_HscC"/>
    <property type="match status" value="1"/>
</dbReference>
<dbReference type="Gene3D" id="3.30.420.40">
    <property type="match status" value="2"/>
</dbReference>
<dbReference type="InterPro" id="IPR043129">
    <property type="entry name" value="ATPase_NBD"/>
</dbReference>
<evidence type="ECO:0000313" key="8">
    <source>
        <dbReference type="EMBL" id="TCO62170.1"/>
    </source>
</evidence>
<keyword evidence="3 7" id="KW-0547">Nucleotide-binding</keyword>
<dbReference type="InterPro" id="IPR018181">
    <property type="entry name" value="Heat_shock_70_CS"/>
</dbReference>
<dbReference type="Pfam" id="PF00012">
    <property type="entry name" value="HSP70"/>
    <property type="match status" value="1"/>
</dbReference>
<dbReference type="RefSeq" id="WP_132113743.1">
    <property type="nucleotide sequence ID" value="NZ_SLWS01000002.1"/>
</dbReference>
<evidence type="ECO:0000256" key="6">
    <source>
        <dbReference type="ARBA" id="ARBA00023186"/>
    </source>
</evidence>
<sequence length="703" mass="76596">MKAIGIDLGTTNTVTAIHHPDGKVTEVVENGEAKPYTPSVVGVHTRKTGEEATVVGQDAVDGAGNATCTVFSVKRLMGRGVSEPEIADVRKRFHYEIVPASPEDPTAAIRMGSTVRTPPEISSLILRKVCTDVARSLGGQVTHAVITVPAYFEVAQRAATRKAAEAAGLKVKRLIDEPTAAAIAFGMREAGTTGKRVLVYDLGGGTFDISLLQMVQDQDGRSHFHVVGAAGDNWLGGDDFDHLIVDKVLEEVRDRLGTAPPDDQRFRRAVKEHSEKVKWKLSNQDFAVVNIPGAFRMPADDGPLIDVYVEFTREQANRMFAPLVARTMALVDDVLAEGNFTAEDITDVLLVGGSTLMASVREAVIARFGVGKVRMGVKPMECVALGAAILASTETGLECPSCETANGDDAESCQNCDHSLLEVGSDDGIVIYEQTAMALGIAAIDGDNSDAFVEIIPRGTKYPLREPMKKMFTAAARRVRIPVHEGVHKVASKNRVQGVVEVELPEGLEPNSDVEVSFNYDRDRVVTVMVRVPGTTFVQATTLHPHVVDDRPPAADDAKEDLERSIDLVEDFLVRFDSYLEPFHGDRIKGRLVKAKAAFRGDDSAEHRRFNGLLLRDLDSAGLATTLYYADIVADRAEPADSERIRRTAQTVREAHEQRNEARRAHAEKILRELIERELRKLSGDTMADASDLLRTPHSATSR</sequence>
<dbReference type="GO" id="GO:0005524">
    <property type="term" value="F:ATP binding"/>
    <property type="evidence" value="ECO:0007669"/>
    <property type="project" value="UniProtKB-KW"/>
</dbReference>
<dbReference type="Gene3D" id="3.90.640.10">
    <property type="entry name" value="Actin, Chain A, domain 4"/>
    <property type="match status" value="1"/>
</dbReference>
<organism evidence="8 9">
    <name type="scientific">Actinocrispum wychmicini</name>
    <dbReference type="NCBI Taxonomy" id="1213861"/>
    <lineage>
        <taxon>Bacteria</taxon>
        <taxon>Bacillati</taxon>
        <taxon>Actinomycetota</taxon>
        <taxon>Actinomycetes</taxon>
        <taxon>Pseudonocardiales</taxon>
        <taxon>Pseudonocardiaceae</taxon>
        <taxon>Actinocrispum</taxon>
    </lineage>
</organism>
<evidence type="ECO:0000256" key="3">
    <source>
        <dbReference type="ARBA" id="ARBA00022741"/>
    </source>
</evidence>
<keyword evidence="4 7" id="KW-0067">ATP-binding</keyword>
<keyword evidence="6" id="KW-0143">Chaperone</keyword>
<reference evidence="8 9" key="1">
    <citation type="submission" date="2019-03" db="EMBL/GenBank/DDBJ databases">
        <title>Genomic Encyclopedia of Type Strains, Phase IV (KMG-IV): sequencing the most valuable type-strain genomes for metagenomic binning, comparative biology and taxonomic classification.</title>
        <authorList>
            <person name="Goeker M."/>
        </authorList>
    </citation>
    <scope>NUCLEOTIDE SEQUENCE [LARGE SCALE GENOMIC DNA]</scope>
    <source>
        <strain evidence="8 9">DSM 45934</strain>
    </source>
</reference>
<dbReference type="SUPFAM" id="SSF100920">
    <property type="entry name" value="Heat shock protein 70kD (HSP70), peptide-binding domain"/>
    <property type="match status" value="1"/>
</dbReference>
<name>A0A4V2S818_9PSEU</name>
<dbReference type="InterPro" id="IPR013126">
    <property type="entry name" value="Hsp_70_fam"/>
</dbReference>
<dbReference type="Gene3D" id="2.60.34.10">
    <property type="entry name" value="Substrate Binding Domain Of DNAk, Chain A, domain 1"/>
    <property type="match status" value="1"/>
</dbReference>
<dbReference type="Proteomes" id="UP000295680">
    <property type="component" value="Unassembled WGS sequence"/>
</dbReference>
<dbReference type="EMBL" id="SLWS01000002">
    <property type="protein sequence ID" value="TCO62170.1"/>
    <property type="molecule type" value="Genomic_DNA"/>
</dbReference>
<dbReference type="AlphaFoldDB" id="A0A4V2S818"/>
<dbReference type="SUPFAM" id="SSF53067">
    <property type="entry name" value="Actin-like ATPase domain"/>
    <property type="match status" value="2"/>
</dbReference>
<comment type="caution">
    <text evidence="8">The sequence shown here is derived from an EMBL/GenBank/DDBJ whole genome shotgun (WGS) entry which is preliminary data.</text>
</comment>